<dbReference type="EMBL" id="QGSV01000074">
    <property type="protein sequence ID" value="PWU52128.1"/>
    <property type="molecule type" value="Genomic_DNA"/>
</dbReference>
<protein>
    <submittedName>
        <fullName evidence="3">Alpha/beta hydrolase</fullName>
    </submittedName>
</protein>
<gene>
    <name evidence="3" type="ORF">DLJ46_03645</name>
</gene>
<accession>A0A317KF40</accession>
<proteinExistence type="predicted"/>
<dbReference type="Proteomes" id="UP000245683">
    <property type="component" value="Unassembled WGS sequence"/>
</dbReference>
<evidence type="ECO:0000313" key="3">
    <source>
        <dbReference type="EMBL" id="PWU52128.1"/>
    </source>
</evidence>
<dbReference type="AlphaFoldDB" id="A0A317KF40"/>
<sequence>MVDTATAEDHGVAPDGLPLTDDYAGPRNLPMETVTSADGTVIAYEKSGSGPPVVVIGGGLNDRAMFTPFATLLSEHFTVYNYDRRGRGGSGYGDPEQFTIEREIEDLAAVIAATGEPTSVFANCTGGMIAICAAAAAVPMLKLGLYEPPYDSPKATPEQIAQLRQFIAEDRREEAVTLFAKDMVRFITEETLENFKQHPAWQAFESMAPSAIYDAIISVDHNSVPFWILPKVTVPTLILSGRDSSAAIQNACGTLAEKLPDARIVRLEGEGHLFNQQTGAPLFAEFFAS</sequence>
<dbReference type="GO" id="GO:0004806">
    <property type="term" value="F:triacylglycerol lipase activity"/>
    <property type="evidence" value="ECO:0007669"/>
    <property type="project" value="TreeGrafter"/>
</dbReference>
<feature type="domain" description="AB hydrolase-1" evidence="2">
    <location>
        <begin position="54"/>
        <end position="277"/>
    </location>
</feature>
<dbReference type="InterPro" id="IPR000073">
    <property type="entry name" value="AB_hydrolase_1"/>
</dbReference>
<evidence type="ECO:0000313" key="4">
    <source>
        <dbReference type="Proteomes" id="UP000245683"/>
    </source>
</evidence>
<dbReference type="RefSeq" id="WP_109943238.1">
    <property type="nucleotide sequence ID" value="NZ_QGSV01000074.1"/>
</dbReference>
<dbReference type="SUPFAM" id="SSF53474">
    <property type="entry name" value="alpha/beta-Hydrolases"/>
    <property type="match status" value="1"/>
</dbReference>
<dbReference type="InterPro" id="IPR050471">
    <property type="entry name" value="AB_hydrolase"/>
</dbReference>
<dbReference type="PANTHER" id="PTHR43433:SF5">
    <property type="entry name" value="AB HYDROLASE-1 DOMAIN-CONTAINING PROTEIN"/>
    <property type="match status" value="1"/>
</dbReference>
<keyword evidence="3" id="KW-0378">Hydrolase</keyword>
<dbReference type="Pfam" id="PF12697">
    <property type="entry name" value="Abhydrolase_6"/>
    <property type="match status" value="1"/>
</dbReference>
<dbReference type="OrthoDB" id="63519at2"/>
<organism evidence="3 4">
    <name type="scientific">Micromonospora globispora</name>
    <dbReference type="NCBI Taxonomy" id="1450148"/>
    <lineage>
        <taxon>Bacteria</taxon>
        <taxon>Bacillati</taxon>
        <taxon>Actinomycetota</taxon>
        <taxon>Actinomycetes</taxon>
        <taxon>Micromonosporales</taxon>
        <taxon>Micromonosporaceae</taxon>
        <taxon>Micromonospora</taxon>
    </lineage>
</organism>
<evidence type="ECO:0000256" key="1">
    <source>
        <dbReference type="SAM" id="MobiDB-lite"/>
    </source>
</evidence>
<evidence type="ECO:0000259" key="2">
    <source>
        <dbReference type="Pfam" id="PF12697"/>
    </source>
</evidence>
<feature type="region of interest" description="Disordered" evidence="1">
    <location>
        <begin position="1"/>
        <end position="30"/>
    </location>
</feature>
<reference evidence="4" key="1">
    <citation type="submission" date="2018-05" db="EMBL/GenBank/DDBJ databases">
        <title>Micromonospora globispora sp. nov. and Micromonospora rugosa sp. nov., isolated from marine sediment.</title>
        <authorList>
            <person name="Carro L."/>
            <person name="Aysel V."/>
            <person name="Cetin D."/>
            <person name="Igual J.M."/>
            <person name="Klenk H.-P."/>
            <person name="Trujillo M.E."/>
            <person name="Sahin N."/>
        </authorList>
    </citation>
    <scope>NUCLEOTIDE SEQUENCE [LARGE SCALE GENOMIC DNA]</scope>
    <source>
        <strain evidence="4">S2904</strain>
    </source>
</reference>
<keyword evidence="4" id="KW-1185">Reference proteome</keyword>
<comment type="caution">
    <text evidence="3">The sequence shown here is derived from an EMBL/GenBank/DDBJ whole genome shotgun (WGS) entry which is preliminary data.</text>
</comment>
<dbReference type="InterPro" id="IPR029058">
    <property type="entry name" value="AB_hydrolase_fold"/>
</dbReference>
<name>A0A317KF40_9ACTN</name>
<dbReference type="GO" id="GO:0046503">
    <property type="term" value="P:glycerolipid catabolic process"/>
    <property type="evidence" value="ECO:0007669"/>
    <property type="project" value="TreeGrafter"/>
</dbReference>
<dbReference type="Gene3D" id="3.40.50.1820">
    <property type="entry name" value="alpha/beta hydrolase"/>
    <property type="match status" value="1"/>
</dbReference>
<dbReference type="PANTHER" id="PTHR43433">
    <property type="entry name" value="HYDROLASE, ALPHA/BETA FOLD FAMILY PROTEIN"/>
    <property type="match status" value="1"/>
</dbReference>